<organism evidence="12 13">
    <name type="scientific">Vitis vinifera</name>
    <name type="common">Grape</name>
    <dbReference type="NCBI Taxonomy" id="29760"/>
    <lineage>
        <taxon>Eukaryota</taxon>
        <taxon>Viridiplantae</taxon>
        <taxon>Streptophyta</taxon>
        <taxon>Embryophyta</taxon>
        <taxon>Tracheophyta</taxon>
        <taxon>Spermatophyta</taxon>
        <taxon>Magnoliopsida</taxon>
        <taxon>eudicotyledons</taxon>
        <taxon>Gunneridae</taxon>
        <taxon>Pentapetalae</taxon>
        <taxon>rosids</taxon>
        <taxon>Vitales</taxon>
        <taxon>Vitaceae</taxon>
        <taxon>Viteae</taxon>
        <taxon>Vitis</taxon>
    </lineage>
</organism>
<keyword evidence="3 8" id="KW-0378">Hydrolase</keyword>
<dbReference type="Pfam" id="PF00759">
    <property type="entry name" value="Glyco_hydro_9"/>
    <property type="match status" value="1"/>
</dbReference>
<dbReference type="EC" id="3.2.1.4" evidence="9"/>
<comment type="similarity">
    <text evidence="2 8 9">Belongs to the glycosyl hydrolase 9 (cellulase E) family.</text>
</comment>
<protein>
    <recommendedName>
        <fullName evidence="9">Endoglucanase</fullName>
        <ecNumber evidence="9">3.2.1.4</ecNumber>
    </recommendedName>
</protein>
<dbReference type="InterPro" id="IPR012341">
    <property type="entry name" value="6hp_glycosidase-like_sf"/>
</dbReference>
<dbReference type="EMBL" id="QGNW01000346">
    <property type="protein sequence ID" value="RVW75539.1"/>
    <property type="molecule type" value="Genomic_DNA"/>
</dbReference>
<dbReference type="InterPro" id="IPR018221">
    <property type="entry name" value="Glyco_hydro_9_His_AS"/>
</dbReference>
<evidence type="ECO:0000256" key="8">
    <source>
        <dbReference type="PROSITE-ProRule" id="PRU10059"/>
    </source>
</evidence>
<evidence type="ECO:0000256" key="9">
    <source>
        <dbReference type="RuleBase" id="RU361166"/>
    </source>
</evidence>
<name>A0A438GTL6_VITVI</name>
<keyword evidence="6 8" id="KW-0326">Glycosidase</keyword>
<dbReference type="GO" id="GO:0030245">
    <property type="term" value="P:cellulose catabolic process"/>
    <property type="evidence" value="ECO:0007669"/>
    <property type="project" value="UniProtKB-KW"/>
</dbReference>
<keyword evidence="5 8" id="KW-0119">Carbohydrate metabolism</keyword>
<keyword evidence="10" id="KW-0472">Membrane</keyword>
<evidence type="ECO:0000256" key="7">
    <source>
        <dbReference type="ARBA" id="ARBA00023326"/>
    </source>
</evidence>
<evidence type="ECO:0000313" key="13">
    <source>
        <dbReference type="Proteomes" id="UP000288805"/>
    </source>
</evidence>
<comment type="catalytic activity">
    <reaction evidence="1 9">
        <text>Endohydrolysis of (1-&gt;4)-beta-D-glucosidic linkages in cellulose, lichenin and cereal beta-D-glucans.</text>
        <dbReference type="EC" id="3.2.1.4"/>
    </reaction>
</comment>
<evidence type="ECO:0000256" key="10">
    <source>
        <dbReference type="SAM" id="Phobius"/>
    </source>
</evidence>
<sequence>MPNQVVDNVHEAIRWATDYLLKASAQLPHALYVQPTTSAGYGQRIWTLHERCTRSPSDPGSDVAGETAAALAASSCVFKHLDAHYSKTLLETAEKAFNFANRHRAKYSDSLHSAVCLFYCSYSGYLDELQWAAAWLYQATKNSSYLQYAISTAAENDCDAFSWITSCQELGCYYHEYTFIYSLVADGGDKSAARFGEEAKRYICSVLPNLQYTPGGLMYKMNATNLQYVTTSTFLFTAYINYILGDNPKGMSYMVGYGEKYPQRIHHRGSSLPSLQQKSKPFGCGDAFQSYYYTSEPNPNILILIGAVVGGPTMMTSSAMIEITMPNQSLQHTSMHL</sequence>
<evidence type="ECO:0000256" key="5">
    <source>
        <dbReference type="ARBA" id="ARBA00023277"/>
    </source>
</evidence>
<feature type="transmembrane region" description="Helical" evidence="10">
    <location>
        <begin position="301"/>
        <end position="321"/>
    </location>
</feature>
<proteinExistence type="inferred from homology"/>
<keyword evidence="7 8" id="KW-0624">Polysaccharide degradation</keyword>
<evidence type="ECO:0000259" key="11">
    <source>
        <dbReference type="Pfam" id="PF00759"/>
    </source>
</evidence>
<feature type="domain" description="Glycoside hydrolase family 9" evidence="11">
    <location>
        <begin position="7"/>
        <end position="313"/>
    </location>
</feature>
<reference evidence="12 13" key="1">
    <citation type="journal article" date="2018" name="PLoS Genet.">
        <title>Population sequencing reveals clonal diversity and ancestral inbreeding in the grapevine cultivar Chardonnay.</title>
        <authorList>
            <person name="Roach M.J."/>
            <person name="Johnson D.L."/>
            <person name="Bohlmann J."/>
            <person name="van Vuuren H.J."/>
            <person name="Jones S.J."/>
            <person name="Pretorius I.S."/>
            <person name="Schmidt S.A."/>
            <person name="Borneman A.R."/>
        </authorList>
    </citation>
    <scope>NUCLEOTIDE SEQUENCE [LARGE SCALE GENOMIC DNA]</scope>
    <source>
        <strain evidence="13">cv. Chardonnay</strain>
        <tissue evidence="12">Leaf</tissue>
    </source>
</reference>
<evidence type="ECO:0000256" key="3">
    <source>
        <dbReference type="ARBA" id="ARBA00022801"/>
    </source>
</evidence>
<dbReference type="InterPro" id="IPR008928">
    <property type="entry name" value="6-hairpin_glycosidase_sf"/>
</dbReference>
<keyword evidence="10" id="KW-1133">Transmembrane helix</keyword>
<dbReference type="PROSITE" id="PS00592">
    <property type="entry name" value="GH9_2"/>
    <property type="match status" value="1"/>
</dbReference>
<evidence type="ECO:0000256" key="4">
    <source>
        <dbReference type="ARBA" id="ARBA00023001"/>
    </source>
</evidence>
<dbReference type="GO" id="GO:0008810">
    <property type="term" value="F:cellulase activity"/>
    <property type="evidence" value="ECO:0007669"/>
    <property type="project" value="UniProtKB-EC"/>
</dbReference>
<dbReference type="SUPFAM" id="SSF48208">
    <property type="entry name" value="Six-hairpin glycosidases"/>
    <property type="match status" value="1"/>
</dbReference>
<dbReference type="PANTHER" id="PTHR22298">
    <property type="entry name" value="ENDO-1,4-BETA-GLUCANASE"/>
    <property type="match status" value="1"/>
</dbReference>
<evidence type="ECO:0000313" key="12">
    <source>
        <dbReference type="EMBL" id="RVW75539.1"/>
    </source>
</evidence>
<dbReference type="AlphaFoldDB" id="A0A438GTL6"/>
<keyword evidence="10" id="KW-0812">Transmembrane</keyword>
<keyword evidence="4 9" id="KW-0136">Cellulose degradation</keyword>
<dbReference type="Gene3D" id="1.50.10.10">
    <property type="match status" value="1"/>
</dbReference>
<feature type="active site" evidence="8">
    <location>
        <position position="266"/>
    </location>
</feature>
<gene>
    <name evidence="12" type="primary">CEL5_1</name>
    <name evidence="12" type="ORF">CK203_066460</name>
</gene>
<accession>A0A438GTL6</accession>
<dbReference type="InterPro" id="IPR001701">
    <property type="entry name" value="Glyco_hydro_9"/>
</dbReference>
<feature type="transmembrane region" description="Helical" evidence="10">
    <location>
        <begin position="226"/>
        <end position="244"/>
    </location>
</feature>
<evidence type="ECO:0000256" key="6">
    <source>
        <dbReference type="ARBA" id="ARBA00023295"/>
    </source>
</evidence>
<dbReference type="Proteomes" id="UP000288805">
    <property type="component" value="Unassembled WGS sequence"/>
</dbReference>
<comment type="caution">
    <text evidence="12">The sequence shown here is derived from an EMBL/GenBank/DDBJ whole genome shotgun (WGS) entry which is preliminary data.</text>
</comment>
<evidence type="ECO:0000256" key="2">
    <source>
        <dbReference type="ARBA" id="ARBA00007072"/>
    </source>
</evidence>
<evidence type="ECO:0000256" key="1">
    <source>
        <dbReference type="ARBA" id="ARBA00000966"/>
    </source>
</evidence>